<evidence type="ECO:0000313" key="5">
    <source>
        <dbReference type="EMBL" id="KKQ90874.1"/>
    </source>
</evidence>
<comment type="similarity">
    <text evidence="1">Belongs to the bacterial ribosomal protein bS21 family.</text>
</comment>
<name>A0A0G0NYE9_9BACT</name>
<gene>
    <name evidence="5" type="ORF">UT15_C0003G0049</name>
</gene>
<comment type="caution">
    <text evidence="5">The sequence shown here is derived from an EMBL/GenBank/DDBJ whole genome shotgun (WGS) entry which is preliminary data.</text>
</comment>
<evidence type="ECO:0000313" key="6">
    <source>
        <dbReference type="Proteomes" id="UP000033862"/>
    </source>
</evidence>
<dbReference type="STRING" id="1618332.UT15_C0003G0049"/>
<keyword evidence="2 5" id="KW-0689">Ribosomal protein</keyword>
<reference evidence="5 6" key="1">
    <citation type="journal article" date="2015" name="Nature">
        <title>rRNA introns, odd ribosomes, and small enigmatic genomes across a large radiation of phyla.</title>
        <authorList>
            <person name="Brown C.T."/>
            <person name="Hug L.A."/>
            <person name="Thomas B.C."/>
            <person name="Sharon I."/>
            <person name="Castelle C.J."/>
            <person name="Singh A."/>
            <person name="Wilkins M.J."/>
            <person name="Williams K.H."/>
            <person name="Banfield J.F."/>
        </authorList>
    </citation>
    <scope>NUCLEOTIDE SEQUENCE [LARGE SCALE GENOMIC DNA]</scope>
</reference>
<evidence type="ECO:0000256" key="3">
    <source>
        <dbReference type="ARBA" id="ARBA00023274"/>
    </source>
</evidence>
<dbReference type="Pfam" id="PF01165">
    <property type="entry name" value="Ribosomal_S21"/>
    <property type="match status" value="1"/>
</dbReference>
<sequence>MDNRKFNSYDRKDKSENFDVMLRRFFRDVQQSGVLTEIKRRRFREKDISRERIRESARRKSAIKKIKRGY</sequence>
<dbReference type="GO" id="GO:0005840">
    <property type="term" value="C:ribosome"/>
    <property type="evidence" value="ECO:0007669"/>
    <property type="project" value="UniProtKB-KW"/>
</dbReference>
<dbReference type="GO" id="GO:0006412">
    <property type="term" value="P:translation"/>
    <property type="evidence" value="ECO:0007669"/>
    <property type="project" value="InterPro"/>
</dbReference>
<proteinExistence type="inferred from homology"/>
<protein>
    <recommendedName>
        <fullName evidence="4">Small ribosomal subunit protein bS21</fullName>
    </recommendedName>
</protein>
<dbReference type="InterPro" id="IPR001911">
    <property type="entry name" value="Ribosomal_bS21"/>
</dbReference>
<dbReference type="GO" id="GO:0003735">
    <property type="term" value="F:structural constituent of ribosome"/>
    <property type="evidence" value="ECO:0007669"/>
    <property type="project" value="InterPro"/>
</dbReference>
<evidence type="ECO:0000256" key="2">
    <source>
        <dbReference type="ARBA" id="ARBA00022980"/>
    </source>
</evidence>
<evidence type="ECO:0000256" key="1">
    <source>
        <dbReference type="ARBA" id="ARBA00006640"/>
    </source>
</evidence>
<dbReference type="GO" id="GO:1990904">
    <property type="term" value="C:ribonucleoprotein complex"/>
    <property type="evidence" value="ECO:0007669"/>
    <property type="project" value="UniProtKB-KW"/>
</dbReference>
<dbReference type="AlphaFoldDB" id="A0A0G0NYE9"/>
<accession>A0A0G0NYE9</accession>
<keyword evidence="3" id="KW-0687">Ribonucleoprotein</keyword>
<organism evidence="5 6">
    <name type="scientific">Berkelbacteria bacterium GW2011_GWA1_39_10</name>
    <dbReference type="NCBI Taxonomy" id="1618332"/>
    <lineage>
        <taxon>Bacteria</taxon>
        <taxon>Candidatus Berkelbacteria</taxon>
    </lineage>
</organism>
<evidence type="ECO:0000256" key="4">
    <source>
        <dbReference type="ARBA" id="ARBA00035135"/>
    </source>
</evidence>
<dbReference type="EMBL" id="LBVS01000003">
    <property type="protein sequence ID" value="KKQ90874.1"/>
    <property type="molecule type" value="Genomic_DNA"/>
</dbReference>
<dbReference type="Proteomes" id="UP000033862">
    <property type="component" value="Unassembled WGS sequence"/>
</dbReference>